<evidence type="ECO:0000313" key="3">
    <source>
        <dbReference type="EMBL" id="SEL77569.1"/>
    </source>
</evidence>
<dbReference type="STRING" id="650850.SAMN04488129_1164"/>
<evidence type="ECO:0000256" key="1">
    <source>
        <dbReference type="SAM" id="Phobius"/>
    </source>
</evidence>
<dbReference type="InterPro" id="IPR025746">
    <property type="entry name" value="PilX_N_dom"/>
</dbReference>
<dbReference type="Proteomes" id="UP000198807">
    <property type="component" value="Unassembled WGS sequence"/>
</dbReference>
<evidence type="ECO:0000259" key="2">
    <source>
        <dbReference type="Pfam" id="PF14341"/>
    </source>
</evidence>
<organism evidence="3 4">
    <name type="scientific">Halomonas daqiaonensis</name>
    <dbReference type="NCBI Taxonomy" id="650850"/>
    <lineage>
        <taxon>Bacteria</taxon>
        <taxon>Pseudomonadati</taxon>
        <taxon>Pseudomonadota</taxon>
        <taxon>Gammaproteobacteria</taxon>
        <taxon>Oceanospirillales</taxon>
        <taxon>Halomonadaceae</taxon>
        <taxon>Halomonas</taxon>
    </lineage>
</organism>
<gene>
    <name evidence="3" type="ORF">SAMN04488129_1164</name>
</gene>
<keyword evidence="1" id="KW-0472">Membrane</keyword>
<sequence>MEKNNGNESKQQGVALVVTLVLLTVSLLLGVSSFQNSRNEEAMAGNHRSSSLAMMAAEYGASDFWHQVKGASVVPSGPDADDTVDSYTGKILTALKDWADSQPFSTNCVEMDDTKISNACYRVSVDPPSGGVISILVDGIVYSGSEDDVIARRRVSMGWGALLGESLSAFNLTGNVSSYDGINSQAEVSGEEVDGYVNPAISVNSKGEAEKIVQDIIGNKDINDFAVFVPEPGQDCTSHDSCGSGALGVYHAKDVVTGDPPEYEGNYNNCTTANNDLCNYKGGISSELGTPILSQPERFHEFVYELVTQDGGASNNETEWTNNIVQDFDAGVHFVTNKDAVARTYEDPVYDPDNLRLEDADLALQDQRLSRDLFEVGQGSFSGSGVLVVDGDVQFKGNPEFDGLIIVLGDYVIDGSGTEEFTGSIISAPYSQHYKMQLADGSFETLNPEYDATTGVEYFLTSGGEEVYENSNGTWTTDPGDAGSPNTLVTPEMIKGEGGGVDGLSVNRGFDAASVDVSGGGNQDYNYSYDSLLAAFEYFNGETLLAWLVGQANPDGSYEYGLSTWQEKIVSTSGG</sequence>
<protein>
    <submittedName>
        <fullName evidence="3">PilX N-terminal</fullName>
    </submittedName>
</protein>
<keyword evidence="4" id="KW-1185">Reference proteome</keyword>
<proteinExistence type="predicted"/>
<name>A0A1H7SZB5_9GAMM</name>
<keyword evidence="1" id="KW-1133">Transmembrane helix</keyword>
<feature type="domain" description="Type 4 fimbrial biogenesis protein PilX N-terminal" evidence="2">
    <location>
        <begin position="12"/>
        <end position="60"/>
    </location>
</feature>
<feature type="transmembrane region" description="Helical" evidence="1">
    <location>
        <begin position="12"/>
        <end position="34"/>
    </location>
</feature>
<accession>A0A1H7SZB5</accession>
<keyword evidence="1" id="KW-0812">Transmembrane</keyword>
<dbReference type="RefSeq" id="WP_170840139.1">
    <property type="nucleotide sequence ID" value="NZ_FOBC01000016.1"/>
</dbReference>
<dbReference type="Pfam" id="PF14341">
    <property type="entry name" value="PilX_N"/>
    <property type="match status" value="1"/>
</dbReference>
<dbReference type="AlphaFoldDB" id="A0A1H7SZB5"/>
<reference evidence="4" key="1">
    <citation type="submission" date="2016-10" db="EMBL/GenBank/DDBJ databases">
        <authorList>
            <person name="Varghese N."/>
            <person name="Submissions S."/>
        </authorList>
    </citation>
    <scope>NUCLEOTIDE SEQUENCE [LARGE SCALE GENOMIC DNA]</scope>
    <source>
        <strain evidence="4">CGMCC 1.9150</strain>
    </source>
</reference>
<dbReference type="EMBL" id="FOBC01000016">
    <property type="protein sequence ID" value="SEL77569.1"/>
    <property type="molecule type" value="Genomic_DNA"/>
</dbReference>
<evidence type="ECO:0000313" key="4">
    <source>
        <dbReference type="Proteomes" id="UP000198807"/>
    </source>
</evidence>